<dbReference type="CDD" id="cd09487">
    <property type="entry name" value="SAM_superfamily"/>
    <property type="match status" value="1"/>
</dbReference>
<sequence>MTVVVFMTAVIVIEKGTVIQGGVIDHGHGPETVLGIMIDQGPWEFTSPSSIDLYGSVDNQGSAVSKRALTECDLSEPVFKKQKGENLGGNDLVSESVSVNSVGGWLEDAGFGRYEGVFEMHEVDEEALPLITVDDLKEMGLLAVGTRRKLYAAICQLKGNHAPIDVPTGVGASIGGYVGDALAVARTLAYVADCVIYHPNGIGAIGVKWGASGSKRDVMLVASHRPLVSSSRLNVLEAVLNAAMLYWPMPNVLYVEGYALDRFAESL</sequence>
<dbReference type="InterPro" id="IPR001660">
    <property type="entry name" value="SAM"/>
</dbReference>
<dbReference type="EMBL" id="JAMZMK010005559">
    <property type="protein sequence ID" value="KAI7753073.1"/>
    <property type="molecule type" value="Genomic_DNA"/>
</dbReference>
<name>A0AAD5GVB3_AMBAR</name>
<gene>
    <name evidence="2" type="ORF">M8C21_003358</name>
</gene>
<dbReference type="SMART" id="SM00454">
    <property type="entry name" value="SAM"/>
    <property type="match status" value="1"/>
</dbReference>
<dbReference type="Gene3D" id="1.10.150.50">
    <property type="entry name" value="Transcription Factor, Ets-1"/>
    <property type="match status" value="1"/>
</dbReference>
<dbReference type="Proteomes" id="UP001206925">
    <property type="component" value="Unassembled WGS sequence"/>
</dbReference>
<evidence type="ECO:0000313" key="3">
    <source>
        <dbReference type="Proteomes" id="UP001206925"/>
    </source>
</evidence>
<dbReference type="Pfam" id="PF11805">
    <property type="entry name" value="DUF3326"/>
    <property type="match status" value="2"/>
</dbReference>
<protein>
    <recommendedName>
        <fullName evidence="1">SAM domain-containing protein</fullName>
    </recommendedName>
</protein>
<proteinExistence type="predicted"/>
<dbReference type="SUPFAM" id="SSF47769">
    <property type="entry name" value="SAM/Pointed domain"/>
    <property type="match status" value="1"/>
</dbReference>
<comment type="caution">
    <text evidence="2">The sequence shown here is derived from an EMBL/GenBank/DDBJ whole genome shotgun (WGS) entry which is preliminary data.</text>
</comment>
<accession>A0AAD5GVB3</accession>
<dbReference type="PANTHER" id="PTHR36891">
    <property type="entry name" value="OS01G0127400 PROTEIN"/>
    <property type="match status" value="1"/>
</dbReference>
<dbReference type="AlphaFoldDB" id="A0AAD5GVB3"/>
<dbReference type="PANTHER" id="PTHR36891:SF1">
    <property type="entry name" value="OS01G0127400 PROTEIN"/>
    <property type="match status" value="1"/>
</dbReference>
<reference evidence="2" key="1">
    <citation type="submission" date="2022-06" db="EMBL/GenBank/DDBJ databases">
        <title>Uncovering the hologenomic basis of an extraordinary plant invasion.</title>
        <authorList>
            <person name="Bieker V.C."/>
            <person name="Martin M.D."/>
            <person name="Gilbert T."/>
            <person name="Hodgins K."/>
            <person name="Battlay P."/>
            <person name="Petersen B."/>
            <person name="Wilson J."/>
        </authorList>
    </citation>
    <scope>NUCLEOTIDE SEQUENCE</scope>
    <source>
        <strain evidence="2">AA19_3_7</strain>
        <tissue evidence="2">Leaf</tissue>
    </source>
</reference>
<feature type="domain" description="SAM" evidence="1">
    <location>
        <begin position="97"/>
        <end position="160"/>
    </location>
</feature>
<dbReference type="PROSITE" id="PS50105">
    <property type="entry name" value="SAM_DOMAIN"/>
    <property type="match status" value="1"/>
</dbReference>
<keyword evidence="3" id="KW-1185">Reference proteome</keyword>
<organism evidence="2 3">
    <name type="scientific">Ambrosia artemisiifolia</name>
    <name type="common">Common ragweed</name>
    <dbReference type="NCBI Taxonomy" id="4212"/>
    <lineage>
        <taxon>Eukaryota</taxon>
        <taxon>Viridiplantae</taxon>
        <taxon>Streptophyta</taxon>
        <taxon>Embryophyta</taxon>
        <taxon>Tracheophyta</taxon>
        <taxon>Spermatophyta</taxon>
        <taxon>Magnoliopsida</taxon>
        <taxon>eudicotyledons</taxon>
        <taxon>Gunneridae</taxon>
        <taxon>Pentapetalae</taxon>
        <taxon>asterids</taxon>
        <taxon>campanulids</taxon>
        <taxon>Asterales</taxon>
        <taxon>Asteraceae</taxon>
        <taxon>Asteroideae</taxon>
        <taxon>Heliantheae alliance</taxon>
        <taxon>Heliantheae</taxon>
        <taxon>Ambrosia</taxon>
    </lineage>
</organism>
<dbReference type="InterPro" id="IPR021763">
    <property type="entry name" value="DUF3326"/>
</dbReference>
<dbReference type="Pfam" id="PF00536">
    <property type="entry name" value="SAM_1"/>
    <property type="match status" value="1"/>
</dbReference>
<evidence type="ECO:0000313" key="2">
    <source>
        <dbReference type="EMBL" id="KAI7753073.1"/>
    </source>
</evidence>
<dbReference type="InterPro" id="IPR013761">
    <property type="entry name" value="SAM/pointed_sf"/>
</dbReference>
<evidence type="ECO:0000259" key="1">
    <source>
        <dbReference type="PROSITE" id="PS50105"/>
    </source>
</evidence>